<name>A0A8K0JCH0_9HYPO</name>
<feature type="compositionally biased region" description="Gly residues" evidence="1">
    <location>
        <begin position="37"/>
        <end position="47"/>
    </location>
</feature>
<reference evidence="2" key="1">
    <citation type="journal article" date="2020" name="bioRxiv">
        <title>Whole genome comparisons of ergot fungi reveals the divergence and evolution of species within the genus Claviceps are the result of varying mechanisms driving genome evolution and host range expansion.</title>
        <authorList>
            <person name="Wyka S.A."/>
            <person name="Mondo S.J."/>
            <person name="Liu M."/>
            <person name="Dettman J."/>
            <person name="Nalam V."/>
            <person name="Broders K.D."/>
        </authorList>
    </citation>
    <scope>NUCLEOTIDE SEQUENCE</scope>
    <source>
        <strain evidence="2">CCC 489</strain>
    </source>
</reference>
<organism evidence="2 3">
    <name type="scientific">Claviceps africana</name>
    <dbReference type="NCBI Taxonomy" id="83212"/>
    <lineage>
        <taxon>Eukaryota</taxon>
        <taxon>Fungi</taxon>
        <taxon>Dikarya</taxon>
        <taxon>Ascomycota</taxon>
        <taxon>Pezizomycotina</taxon>
        <taxon>Sordariomycetes</taxon>
        <taxon>Hypocreomycetidae</taxon>
        <taxon>Hypocreales</taxon>
        <taxon>Clavicipitaceae</taxon>
        <taxon>Claviceps</taxon>
    </lineage>
</organism>
<evidence type="ECO:0000313" key="2">
    <source>
        <dbReference type="EMBL" id="KAG5929705.1"/>
    </source>
</evidence>
<evidence type="ECO:0000313" key="3">
    <source>
        <dbReference type="Proteomes" id="UP000811619"/>
    </source>
</evidence>
<dbReference type="EMBL" id="SRPY01000044">
    <property type="protein sequence ID" value="KAG5929705.1"/>
    <property type="molecule type" value="Genomic_DNA"/>
</dbReference>
<sequence length="73" mass="7759">MGGQGRASDPDRGDADPVMDQIARVVDAVNRADELGNVGGPADGEPGGRATNTKKRMWEEPGVVDETRPRDEL</sequence>
<evidence type="ECO:0000256" key="1">
    <source>
        <dbReference type="SAM" id="MobiDB-lite"/>
    </source>
</evidence>
<feature type="region of interest" description="Disordered" evidence="1">
    <location>
        <begin position="34"/>
        <end position="73"/>
    </location>
</feature>
<dbReference type="Proteomes" id="UP000811619">
    <property type="component" value="Unassembled WGS sequence"/>
</dbReference>
<comment type="caution">
    <text evidence="2">The sequence shown here is derived from an EMBL/GenBank/DDBJ whole genome shotgun (WGS) entry which is preliminary data.</text>
</comment>
<keyword evidence="3" id="KW-1185">Reference proteome</keyword>
<dbReference type="AlphaFoldDB" id="A0A8K0JCH0"/>
<protein>
    <submittedName>
        <fullName evidence="2">Uncharacterized protein</fullName>
    </submittedName>
</protein>
<gene>
    <name evidence="2" type="ORF">E4U42_004864</name>
</gene>
<accession>A0A8K0JCH0</accession>
<proteinExistence type="predicted"/>